<dbReference type="SUPFAM" id="SSF53098">
    <property type="entry name" value="Ribonuclease H-like"/>
    <property type="match status" value="1"/>
</dbReference>
<sequence length="608" mass="70642">MEEEDRNLAAQLQQEEIQRSRSQSQQFNVNDLDTQENETPEVEMPMPPHSGQAPQFTYQPSGMDREMPHISEEASKKKVISDIFLIHFKKIPVPKQNEHDEQKFIAKCNYCGKEYPHRIGGGYGTFKKHLKVHPVEMGLARGQTQMVNPSINLVEESSPTEVQNLNQDSNSFHIERDPGLRMSIWSYAVDKRDEIRRAYLMMGPYQGIPNISSKYVNKNGRKFLPAWYKKFPDWLEYSPTKNVAYCLPCFLFVKPSAHPWANAFNVDGFQNWKKRHDQLQSAQAIQIEELCSTNELETGRGKNQIGIVQRPGDTRWGSHLRSLHSVRNMFKSIVLVLEVMLNEKHNLSFKATVDGAYDMMTSFEFVFILHFMIELLEVTDDLFINTKELIRRYRESGYDKLLDEVKGFCDKYEIEIPDMNGPCCSGRGRVTKVNSITLDHHYRFDIFTETTDLILQEMKNRFNDDAIELLKLSSVLDPRDGYKSFSIDNICELMEKFYPDDFTSQEKFHMKLFRLILTLPVSTATTERAFSSMKIVKTRLRNKMEDDFLASSLLMYIEKEIAEKIDVESIIDEFDEIPSSVPEQENDWSALMNEDDDFDNMNSDENAE</sequence>
<dbReference type="SMART" id="SM00597">
    <property type="entry name" value="ZnF_TTF"/>
    <property type="match status" value="1"/>
</dbReference>
<dbReference type="GO" id="GO:0046983">
    <property type="term" value="F:protein dimerization activity"/>
    <property type="evidence" value="ECO:0007669"/>
    <property type="project" value="InterPro"/>
</dbReference>
<dbReference type="Proteomes" id="UP001190926">
    <property type="component" value="Unassembled WGS sequence"/>
</dbReference>
<evidence type="ECO:0000313" key="3">
    <source>
        <dbReference type="EMBL" id="KAH6828604.1"/>
    </source>
</evidence>
<keyword evidence="4" id="KW-1185">Reference proteome</keyword>
<dbReference type="Pfam" id="PF05699">
    <property type="entry name" value="Dimer_Tnp_hAT"/>
    <property type="match status" value="1"/>
</dbReference>
<protein>
    <recommendedName>
        <fullName evidence="2">TTF-type domain-containing protein</fullName>
    </recommendedName>
</protein>
<reference evidence="3 4" key="1">
    <citation type="journal article" date="2021" name="Nat. Commun.">
        <title>Incipient diploidization of the medicinal plant Perilla within 10,000 years.</title>
        <authorList>
            <person name="Zhang Y."/>
            <person name="Shen Q."/>
            <person name="Leng L."/>
            <person name="Zhang D."/>
            <person name="Chen S."/>
            <person name="Shi Y."/>
            <person name="Ning Z."/>
            <person name="Chen S."/>
        </authorList>
    </citation>
    <scope>NUCLEOTIDE SEQUENCE [LARGE SCALE GENOMIC DNA]</scope>
    <source>
        <strain evidence="4">cv. PC099</strain>
    </source>
</reference>
<dbReference type="AlphaFoldDB" id="A0AAD4J7W7"/>
<proteinExistence type="predicted"/>
<evidence type="ECO:0000256" key="1">
    <source>
        <dbReference type="SAM" id="MobiDB-lite"/>
    </source>
</evidence>
<comment type="caution">
    <text evidence="3">The sequence shown here is derived from an EMBL/GenBank/DDBJ whole genome shotgun (WGS) entry which is preliminary data.</text>
</comment>
<evidence type="ECO:0000313" key="4">
    <source>
        <dbReference type="Proteomes" id="UP001190926"/>
    </source>
</evidence>
<gene>
    <name evidence="3" type="ORF">C2S53_006602</name>
</gene>
<name>A0AAD4J7W7_PERFH</name>
<accession>A0AAD4J7W7</accession>
<feature type="compositionally biased region" description="Low complexity" evidence="1">
    <location>
        <begin position="11"/>
        <end position="26"/>
    </location>
</feature>
<dbReference type="EMBL" id="SDAM02000121">
    <property type="protein sequence ID" value="KAH6828604.1"/>
    <property type="molecule type" value="Genomic_DNA"/>
</dbReference>
<organism evidence="3 4">
    <name type="scientific">Perilla frutescens var. hirtella</name>
    <name type="common">Perilla citriodora</name>
    <name type="synonym">Perilla setoyensis</name>
    <dbReference type="NCBI Taxonomy" id="608512"/>
    <lineage>
        <taxon>Eukaryota</taxon>
        <taxon>Viridiplantae</taxon>
        <taxon>Streptophyta</taxon>
        <taxon>Embryophyta</taxon>
        <taxon>Tracheophyta</taxon>
        <taxon>Spermatophyta</taxon>
        <taxon>Magnoliopsida</taxon>
        <taxon>eudicotyledons</taxon>
        <taxon>Gunneridae</taxon>
        <taxon>Pentapetalae</taxon>
        <taxon>asterids</taxon>
        <taxon>lamiids</taxon>
        <taxon>Lamiales</taxon>
        <taxon>Lamiaceae</taxon>
        <taxon>Nepetoideae</taxon>
        <taxon>Elsholtzieae</taxon>
        <taxon>Perilla</taxon>
    </lineage>
</organism>
<dbReference type="InterPro" id="IPR008906">
    <property type="entry name" value="HATC_C_dom"/>
</dbReference>
<dbReference type="InterPro" id="IPR006580">
    <property type="entry name" value="Znf_TTF"/>
</dbReference>
<evidence type="ECO:0000259" key="2">
    <source>
        <dbReference type="SMART" id="SM00597"/>
    </source>
</evidence>
<dbReference type="PANTHER" id="PTHR11697">
    <property type="entry name" value="GENERAL TRANSCRIPTION FACTOR 2-RELATED ZINC FINGER PROTEIN"/>
    <property type="match status" value="1"/>
</dbReference>
<feature type="region of interest" description="Disordered" evidence="1">
    <location>
        <begin position="1"/>
        <end position="49"/>
    </location>
</feature>
<dbReference type="PANTHER" id="PTHR11697:SF230">
    <property type="entry name" value="ZINC FINGER, MYM DOMAIN CONTAINING 1"/>
    <property type="match status" value="1"/>
</dbReference>
<dbReference type="InterPro" id="IPR055298">
    <property type="entry name" value="AtLOH3-like"/>
</dbReference>
<dbReference type="InterPro" id="IPR012337">
    <property type="entry name" value="RNaseH-like_sf"/>
</dbReference>
<feature type="region of interest" description="Disordered" evidence="1">
    <location>
        <begin position="580"/>
        <end position="608"/>
    </location>
</feature>
<feature type="domain" description="TTF-type" evidence="2">
    <location>
        <begin position="219"/>
        <end position="307"/>
    </location>
</feature>